<organism evidence="1">
    <name type="scientific">Opuntia streptacantha</name>
    <name type="common">Prickly pear cactus</name>
    <name type="synonym">Opuntia cardona</name>
    <dbReference type="NCBI Taxonomy" id="393608"/>
    <lineage>
        <taxon>Eukaryota</taxon>
        <taxon>Viridiplantae</taxon>
        <taxon>Streptophyta</taxon>
        <taxon>Embryophyta</taxon>
        <taxon>Tracheophyta</taxon>
        <taxon>Spermatophyta</taxon>
        <taxon>Magnoliopsida</taxon>
        <taxon>eudicotyledons</taxon>
        <taxon>Gunneridae</taxon>
        <taxon>Pentapetalae</taxon>
        <taxon>Caryophyllales</taxon>
        <taxon>Cactineae</taxon>
        <taxon>Cactaceae</taxon>
        <taxon>Opuntioideae</taxon>
        <taxon>Opuntia</taxon>
    </lineage>
</organism>
<reference evidence="1" key="1">
    <citation type="journal article" date="2013" name="J. Plant Res.">
        <title>Effect of fungi and light on seed germination of three Opuntia species from semiarid lands of central Mexico.</title>
        <authorList>
            <person name="Delgado-Sanchez P."/>
            <person name="Jimenez-Bremont J.F."/>
            <person name="Guerrero-Gonzalez Mde L."/>
            <person name="Flores J."/>
        </authorList>
    </citation>
    <scope>NUCLEOTIDE SEQUENCE</scope>
    <source>
        <tissue evidence="1">Cladode</tissue>
    </source>
</reference>
<name>A0A7C8ZD63_OPUST</name>
<dbReference type="AlphaFoldDB" id="A0A7C8ZD63"/>
<reference evidence="1" key="2">
    <citation type="submission" date="2020-07" db="EMBL/GenBank/DDBJ databases">
        <authorList>
            <person name="Vera ALvarez R."/>
            <person name="Arias-Moreno D.M."/>
            <person name="Jimenez-Jacinto V."/>
            <person name="Jimenez-Bremont J.F."/>
            <person name="Swaminathan K."/>
            <person name="Moose S.P."/>
            <person name="Guerrero-Gonzalez M.L."/>
            <person name="Marino-Ramirez L."/>
            <person name="Landsman D."/>
            <person name="Rodriguez-Kessler M."/>
            <person name="Delgado-Sanchez P."/>
        </authorList>
    </citation>
    <scope>NUCLEOTIDE SEQUENCE</scope>
    <source>
        <tissue evidence="1">Cladode</tissue>
    </source>
</reference>
<sequence length="113" mass="12849">MYACLKVRPTSLSTWSGKHRSCNRLRRADWQPLSLGKTGNHSQPTLFRTCSNSRATHQFSSKLLSSHFEFPFPVPLFCTRSSVEGYADVPKNSSWIGAQWRNSPPPPPHQIHQ</sequence>
<proteinExistence type="predicted"/>
<protein>
    <submittedName>
        <fullName evidence="1">Uncharacterized protein</fullName>
    </submittedName>
</protein>
<dbReference type="EMBL" id="GISG01114198">
    <property type="protein sequence ID" value="MBA4639531.1"/>
    <property type="molecule type" value="Transcribed_RNA"/>
</dbReference>
<accession>A0A7C8ZD63</accession>
<evidence type="ECO:0000313" key="1">
    <source>
        <dbReference type="EMBL" id="MBA4639531.1"/>
    </source>
</evidence>